<evidence type="ECO:0000256" key="4">
    <source>
        <dbReference type="ARBA" id="ARBA00011738"/>
    </source>
</evidence>
<keyword evidence="8 9" id="KW-0665">Pyrimidine biosynthesis</keyword>
<feature type="binding site" evidence="9">
    <location>
        <position position="108"/>
    </location>
    <ligand>
        <name>5-phospho-alpha-D-ribose 1-diphosphate</name>
        <dbReference type="ChEBI" id="CHEBI:58017"/>
        <note>ligand shared between dimeric partners</note>
    </ligand>
</feature>
<dbReference type="Proteomes" id="UP000466848">
    <property type="component" value="Chromosome"/>
</dbReference>
<dbReference type="GO" id="GO:0000287">
    <property type="term" value="F:magnesium ion binding"/>
    <property type="evidence" value="ECO:0007669"/>
    <property type="project" value="UniProtKB-UniRule"/>
</dbReference>
<dbReference type="InterPro" id="IPR004467">
    <property type="entry name" value="Or_phspho_trans_dom"/>
</dbReference>
<organism evidence="11 12">
    <name type="scientific">Aminipila butyrica</name>
    <dbReference type="NCBI Taxonomy" id="433296"/>
    <lineage>
        <taxon>Bacteria</taxon>
        <taxon>Bacillati</taxon>
        <taxon>Bacillota</taxon>
        <taxon>Clostridia</taxon>
        <taxon>Peptostreptococcales</taxon>
        <taxon>Anaerovoracaceae</taxon>
        <taxon>Aminipila</taxon>
    </lineage>
</organism>
<dbReference type="SUPFAM" id="SSF53271">
    <property type="entry name" value="PRTase-like"/>
    <property type="match status" value="1"/>
</dbReference>
<proteinExistence type="inferred from homology"/>
<comment type="catalytic activity">
    <reaction evidence="9">
        <text>orotidine 5'-phosphate + diphosphate = orotate + 5-phospho-alpha-D-ribose 1-diphosphate</text>
        <dbReference type="Rhea" id="RHEA:10380"/>
        <dbReference type="ChEBI" id="CHEBI:30839"/>
        <dbReference type="ChEBI" id="CHEBI:33019"/>
        <dbReference type="ChEBI" id="CHEBI:57538"/>
        <dbReference type="ChEBI" id="CHEBI:58017"/>
        <dbReference type="EC" id="2.4.2.10"/>
    </reaction>
</comment>
<name>A0A858BX02_9FIRM</name>
<feature type="binding site" description="in other chain" evidence="9">
    <location>
        <position position="25"/>
    </location>
    <ligand>
        <name>5-phospho-alpha-D-ribose 1-diphosphate</name>
        <dbReference type="ChEBI" id="CHEBI:58017"/>
        <note>ligand shared between dimeric partners</note>
    </ligand>
</feature>
<feature type="domain" description="Phosphoribosyltransferase" evidence="10">
    <location>
        <begin position="53"/>
        <end position="172"/>
    </location>
</feature>
<feature type="binding site" evidence="9">
    <location>
        <position position="164"/>
    </location>
    <ligand>
        <name>orotate</name>
        <dbReference type="ChEBI" id="CHEBI:30839"/>
    </ligand>
</feature>
<evidence type="ECO:0000256" key="1">
    <source>
        <dbReference type="ARBA" id="ARBA00003769"/>
    </source>
</evidence>
<feature type="binding site" evidence="9">
    <location>
        <position position="110"/>
    </location>
    <ligand>
        <name>5-phospho-alpha-D-ribose 1-diphosphate</name>
        <dbReference type="ChEBI" id="CHEBI:58017"/>
        <note>ligand shared between dimeric partners</note>
    </ligand>
</feature>
<evidence type="ECO:0000256" key="7">
    <source>
        <dbReference type="ARBA" id="ARBA00022679"/>
    </source>
</evidence>
<sequence>MSYKKEFIEFMVRAGVLTFGDFTTKSGRKTPYFVNTGNYKTGAQADKLGGFYASCIVENMKAERIKNDIAALFGPAYKGIPISVATAIALSRDFDRDINYCFNRKEEKDHGEGGKMVGYKLQDGDSVLMVEDVITAGTAVRETLPQLMAAADVKVEGLIISVDRMERGQGDKTAIQEIEEEFGIKTYPLVTVREIIDTLHNAEVDGKVVIDDQMKERMEAYLEQYCVK</sequence>
<dbReference type="GO" id="GO:0005737">
    <property type="term" value="C:cytoplasm"/>
    <property type="evidence" value="ECO:0007669"/>
    <property type="project" value="TreeGrafter"/>
</dbReference>
<dbReference type="InterPro" id="IPR000836">
    <property type="entry name" value="PRTase_dom"/>
</dbReference>
<feature type="binding site" evidence="9">
    <location>
        <position position="135"/>
    </location>
    <ligand>
        <name>orotate</name>
        <dbReference type="ChEBI" id="CHEBI:30839"/>
    </ligand>
</feature>
<feature type="binding site" description="in other chain" evidence="9">
    <location>
        <position position="105"/>
    </location>
    <ligand>
        <name>5-phospho-alpha-D-ribose 1-diphosphate</name>
        <dbReference type="ChEBI" id="CHEBI:58017"/>
        <note>ligand shared between dimeric partners</note>
    </ligand>
</feature>
<evidence type="ECO:0000256" key="6">
    <source>
        <dbReference type="ARBA" id="ARBA00022676"/>
    </source>
</evidence>
<dbReference type="AlphaFoldDB" id="A0A858BX02"/>
<dbReference type="NCBIfam" id="TIGR00336">
    <property type="entry name" value="pyrE"/>
    <property type="match status" value="1"/>
</dbReference>
<feature type="binding site" description="in other chain" evidence="9">
    <location>
        <begin position="77"/>
        <end position="78"/>
    </location>
    <ligand>
        <name>5-phospho-alpha-D-ribose 1-diphosphate</name>
        <dbReference type="ChEBI" id="CHEBI:58017"/>
        <note>ligand shared between dimeric partners</note>
    </ligand>
</feature>
<comment type="cofactor">
    <cofactor evidence="9">
        <name>Mg(2+)</name>
        <dbReference type="ChEBI" id="CHEBI:18420"/>
    </cofactor>
</comment>
<dbReference type="PANTHER" id="PTHR46683">
    <property type="entry name" value="OROTATE PHOSPHORIBOSYLTRANSFERASE 1-RELATED"/>
    <property type="match status" value="1"/>
</dbReference>
<dbReference type="EC" id="2.4.2.10" evidence="5 9"/>
<reference evidence="11 12" key="1">
    <citation type="submission" date="2020-02" db="EMBL/GenBank/DDBJ databases">
        <authorList>
            <person name="Kim Y.B."/>
            <person name="Roh S.W."/>
        </authorList>
    </citation>
    <scope>NUCLEOTIDE SEQUENCE [LARGE SCALE GENOMIC DNA]</scope>
    <source>
        <strain evidence="11 12">DSM 103574</strain>
    </source>
</reference>
<dbReference type="InterPro" id="IPR029057">
    <property type="entry name" value="PRTase-like"/>
</dbReference>
<dbReference type="GO" id="GO:0046132">
    <property type="term" value="P:pyrimidine ribonucleoside biosynthetic process"/>
    <property type="evidence" value="ECO:0007669"/>
    <property type="project" value="TreeGrafter"/>
</dbReference>
<dbReference type="Pfam" id="PF00156">
    <property type="entry name" value="Pribosyltran"/>
    <property type="match status" value="1"/>
</dbReference>
<keyword evidence="6 9" id="KW-0328">Glycosyltransferase</keyword>
<dbReference type="InterPro" id="IPR023031">
    <property type="entry name" value="OPRT"/>
</dbReference>
<evidence type="ECO:0000256" key="2">
    <source>
        <dbReference type="ARBA" id="ARBA00004889"/>
    </source>
</evidence>
<evidence type="ECO:0000259" key="10">
    <source>
        <dbReference type="Pfam" id="PF00156"/>
    </source>
</evidence>
<comment type="caution">
    <text evidence="9">Lacks conserved residue(s) required for the propagation of feature annotation.</text>
</comment>
<keyword evidence="9" id="KW-0460">Magnesium</keyword>
<keyword evidence="7 9" id="KW-0808">Transferase</keyword>
<comment type="function">
    <text evidence="1 9">Catalyzes the transfer of a ribosyl phosphate group from 5-phosphoribose 1-diphosphate to orotate, leading to the formation of orotidine monophosphate (OMP).</text>
</comment>
<evidence type="ECO:0000313" key="11">
    <source>
        <dbReference type="EMBL" id="QIB69638.1"/>
    </source>
</evidence>
<dbReference type="RefSeq" id="WP_163066878.1">
    <property type="nucleotide sequence ID" value="NZ_CP048649.1"/>
</dbReference>
<evidence type="ECO:0000256" key="5">
    <source>
        <dbReference type="ARBA" id="ARBA00011971"/>
    </source>
</evidence>
<protein>
    <recommendedName>
        <fullName evidence="5 9">Orotate phosphoribosyltransferase</fullName>
        <shortName evidence="9">OPRT</shortName>
        <shortName evidence="9">OPRTase</shortName>
        <ecNumber evidence="5 9">2.4.2.10</ecNumber>
    </recommendedName>
</protein>
<keyword evidence="12" id="KW-1185">Reference proteome</keyword>
<accession>A0A858BX02</accession>
<comment type="subunit">
    <text evidence="4 9">Homodimer.</text>
</comment>
<evidence type="ECO:0000256" key="9">
    <source>
        <dbReference type="HAMAP-Rule" id="MF_01208"/>
    </source>
</evidence>
<evidence type="ECO:0000256" key="3">
    <source>
        <dbReference type="ARBA" id="ARBA00006340"/>
    </source>
</evidence>
<dbReference type="EMBL" id="CP048649">
    <property type="protein sequence ID" value="QIB69638.1"/>
    <property type="molecule type" value="Genomic_DNA"/>
</dbReference>
<evidence type="ECO:0000313" key="12">
    <source>
        <dbReference type="Proteomes" id="UP000466848"/>
    </source>
</evidence>
<dbReference type="GO" id="GO:0006207">
    <property type="term" value="P:'de novo' pyrimidine nucleobase biosynthetic process"/>
    <property type="evidence" value="ECO:0007669"/>
    <property type="project" value="TreeGrafter"/>
</dbReference>
<dbReference type="KEGG" id="abut:Ami103574_10010"/>
<comment type="similarity">
    <text evidence="3 9">Belongs to the purine/pyrimidine phosphoribosyltransferase family. PyrE subfamily.</text>
</comment>
<dbReference type="GO" id="GO:0004588">
    <property type="term" value="F:orotate phosphoribosyltransferase activity"/>
    <property type="evidence" value="ECO:0007669"/>
    <property type="project" value="UniProtKB-UniRule"/>
</dbReference>
<gene>
    <name evidence="9 11" type="primary">pyrE</name>
    <name evidence="11" type="ORF">Ami103574_10010</name>
</gene>
<dbReference type="UniPathway" id="UPA00070">
    <property type="reaction ID" value="UER00119"/>
</dbReference>
<comment type="pathway">
    <text evidence="2 9">Pyrimidine metabolism; UMP biosynthesis via de novo pathway; UMP from orotate: step 1/2.</text>
</comment>
<feature type="binding site" description="in other chain" evidence="9">
    <location>
        <begin position="131"/>
        <end position="139"/>
    </location>
    <ligand>
        <name>5-phospho-alpha-D-ribose 1-diphosphate</name>
        <dbReference type="ChEBI" id="CHEBI:58017"/>
        <note>ligand shared between dimeric partners</note>
    </ligand>
</feature>
<dbReference type="Gene3D" id="3.40.50.2020">
    <property type="match status" value="1"/>
</dbReference>
<feature type="binding site" evidence="9">
    <location>
        <position position="104"/>
    </location>
    <ligand>
        <name>5-phospho-alpha-D-ribose 1-diphosphate</name>
        <dbReference type="ChEBI" id="CHEBI:58017"/>
        <note>ligand shared between dimeric partners</note>
    </ligand>
</feature>
<dbReference type="CDD" id="cd06223">
    <property type="entry name" value="PRTases_typeI"/>
    <property type="match status" value="1"/>
</dbReference>
<dbReference type="GO" id="GO:0044205">
    <property type="term" value="P:'de novo' UMP biosynthetic process"/>
    <property type="evidence" value="ECO:0007669"/>
    <property type="project" value="UniProtKB-UniRule"/>
</dbReference>
<dbReference type="PANTHER" id="PTHR46683:SF1">
    <property type="entry name" value="OROTATE PHOSPHORIBOSYLTRANSFERASE 1-RELATED"/>
    <property type="match status" value="1"/>
</dbReference>
<evidence type="ECO:0000256" key="8">
    <source>
        <dbReference type="ARBA" id="ARBA00022975"/>
    </source>
</evidence>
<dbReference type="HAMAP" id="MF_01208">
    <property type="entry name" value="PyrE"/>
    <property type="match status" value="1"/>
</dbReference>